<proteinExistence type="inferred from homology"/>
<dbReference type="GeneID" id="123027214"/>
<protein>
    <recommendedName>
        <fullName evidence="11">HSF-type DNA-binding domain-containing protein</fullName>
    </recommendedName>
</protein>
<feature type="region of interest" description="Disordered" evidence="10">
    <location>
        <begin position="1"/>
        <end position="20"/>
    </location>
</feature>
<dbReference type="GO" id="GO:0005634">
    <property type="term" value="C:nucleus"/>
    <property type="evidence" value="ECO:0007669"/>
    <property type="project" value="UniProtKB-SubCell"/>
</dbReference>
<evidence type="ECO:0000256" key="7">
    <source>
        <dbReference type="ARBA" id="ARBA00023163"/>
    </source>
</evidence>
<dbReference type="InterPro" id="IPR010542">
    <property type="entry name" value="Vert_HSTF_C"/>
</dbReference>
<evidence type="ECO:0000256" key="4">
    <source>
        <dbReference type="ARBA" id="ARBA00023016"/>
    </source>
</evidence>
<organism evidence="12 13">
    <name type="scientific">Varanus komodoensis</name>
    <name type="common">Komodo dragon</name>
    <dbReference type="NCBI Taxonomy" id="61221"/>
    <lineage>
        <taxon>Eukaryota</taxon>
        <taxon>Metazoa</taxon>
        <taxon>Chordata</taxon>
        <taxon>Craniata</taxon>
        <taxon>Vertebrata</taxon>
        <taxon>Euteleostomi</taxon>
        <taxon>Lepidosauria</taxon>
        <taxon>Squamata</taxon>
        <taxon>Bifurcata</taxon>
        <taxon>Unidentata</taxon>
        <taxon>Episquamata</taxon>
        <taxon>Toxicofera</taxon>
        <taxon>Anguimorpha</taxon>
        <taxon>Paleoanguimorpha</taxon>
        <taxon>Varanoidea</taxon>
        <taxon>Varanidae</taxon>
        <taxon>Varanus</taxon>
    </lineage>
</organism>
<feature type="domain" description="HSF-type DNA-binding" evidence="11">
    <location>
        <begin position="67"/>
        <end position="91"/>
    </location>
</feature>
<dbReference type="OrthoDB" id="60033at2759"/>
<dbReference type="PANTHER" id="PTHR10015:SF454">
    <property type="entry name" value="HEAT SHOCK FACTOR PROTEIN 3"/>
    <property type="match status" value="1"/>
</dbReference>
<dbReference type="KEGG" id="vko:123027214"/>
<gene>
    <name evidence="12" type="primary">LOC123027214</name>
</gene>
<evidence type="ECO:0000259" key="11">
    <source>
        <dbReference type="PROSITE" id="PS00434"/>
    </source>
</evidence>
<dbReference type="OMA" id="PSELNCA"/>
<evidence type="ECO:0000256" key="5">
    <source>
        <dbReference type="ARBA" id="ARBA00023125"/>
    </source>
</evidence>
<dbReference type="AlphaFoldDB" id="A0A8D2KYG9"/>
<evidence type="ECO:0000313" key="12">
    <source>
        <dbReference type="Ensembl" id="ENSVKKP00000014089.1"/>
    </source>
</evidence>
<keyword evidence="6" id="KW-0010">Activator</keyword>
<dbReference type="SUPFAM" id="SSF46785">
    <property type="entry name" value="Winged helix' DNA-binding domain"/>
    <property type="match status" value="1"/>
</dbReference>
<keyword evidence="8" id="KW-0539">Nucleus</keyword>
<evidence type="ECO:0000313" key="13">
    <source>
        <dbReference type="Proteomes" id="UP000694545"/>
    </source>
</evidence>
<keyword evidence="4" id="KW-0346">Stress response</keyword>
<dbReference type="GO" id="GO:0003700">
    <property type="term" value="F:DNA-binding transcription factor activity"/>
    <property type="evidence" value="ECO:0007669"/>
    <property type="project" value="InterPro"/>
</dbReference>
<keyword evidence="5" id="KW-0238">DNA-binding</keyword>
<dbReference type="Pfam" id="PF00447">
    <property type="entry name" value="HSF_DNA-bind"/>
    <property type="match status" value="1"/>
</dbReference>
<evidence type="ECO:0000256" key="8">
    <source>
        <dbReference type="ARBA" id="ARBA00023242"/>
    </source>
</evidence>
<keyword evidence="13" id="KW-1185">Reference proteome</keyword>
<reference evidence="12" key="1">
    <citation type="submission" date="2025-08" db="UniProtKB">
        <authorList>
            <consortium name="Ensembl"/>
        </authorList>
    </citation>
    <scope>IDENTIFICATION</scope>
</reference>
<dbReference type="PRINTS" id="PR00056">
    <property type="entry name" value="HSFDOMAIN"/>
</dbReference>
<evidence type="ECO:0000256" key="6">
    <source>
        <dbReference type="ARBA" id="ARBA00023159"/>
    </source>
</evidence>
<comment type="subcellular location">
    <subcellularLocation>
        <location evidence="1">Nucleus</location>
    </subcellularLocation>
</comment>
<dbReference type="SMART" id="SM00415">
    <property type="entry name" value="HSF"/>
    <property type="match status" value="1"/>
</dbReference>
<name>A0A8D2KYG9_VARKO</name>
<dbReference type="GO" id="GO:0043565">
    <property type="term" value="F:sequence-specific DNA binding"/>
    <property type="evidence" value="ECO:0007669"/>
    <property type="project" value="InterPro"/>
</dbReference>
<comment type="similarity">
    <text evidence="2 9">Belongs to the HSF family.</text>
</comment>
<keyword evidence="7" id="KW-0804">Transcription</keyword>
<dbReference type="PROSITE" id="PS00434">
    <property type="entry name" value="HSF_DOMAIN"/>
    <property type="match status" value="1"/>
</dbReference>
<evidence type="ECO:0000256" key="10">
    <source>
        <dbReference type="SAM" id="MobiDB-lite"/>
    </source>
</evidence>
<feature type="region of interest" description="Disordered" evidence="10">
    <location>
        <begin position="530"/>
        <end position="549"/>
    </location>
</feature>
<evidence type="ECO:0000256" key="9">
    <source>
        <dbReference type="RuleBase" id="RU004020"/>
    </source>
</evidence>
<dbReference type="RefSeq" id="XP_044293688.1">
    <property type="nucleotide sequence ID" value="XM_044437753.1"/>
</dbReference>
<dbReference type="InterPro" id="IPR000232">
    <property type="entry name" value="HSF_DNA-bd"/>
</dbReference>
<keyword evidence="3" id="KW-0805">Transcription regulation</keyword>
<dbReference type="Proteomes" id="UP000694545">
    <property type="component" value="Unplaced"/>
</dbReference>
<evidence type="ECO:0000256" key="3">
    <source>
        <dbReference type="ARBA" id="ARBA00023015"/>
    </source>
</evidence>
<evidence type="ECO:0000256" key="1">
    <source>
        <dbReference type="ARBA" id="ARBA00004123"/>
    </source>
</evidence>
<dbReference type="Ensembl" id="ENSVKKT00000014425.1">
    <property type="protein sequence ID" value="ENSVKKP00000014089.1"/>
    <property type="gene ID" value="ENSVKKG00000009702.1"/>
</dbReference>
<sequence length="582" mass="63658">MSKAGATEAAATAAAEPGRPGAAPVPGFLAKLWALVEDSGSDDVIAWGRNGQNFCILDEQRFAKELLPKYFKHNNLSSFIRQLNIYGFRKVIALENGMMTSDKNSAIEFQHPFFKRGKANLLGNIKRKVSAVRAEDLKLCPESLHKVLSEVQEMREQQNNMDIKLASMKRENKALWKEVAYLRQKHSQQQRLLSKILEFILGLMRGKCILELKRKRPLADSSSAPPSKYSRPFVRIPVQDCEAAAISEHSPDCEDSIIIRDITDAQEEEEEEEEEEDGGTEKLLALVHTSNGNREAQAPAGETAAPCGVLWTPDAKLSEGARPVQLRDASCTANAVELHPAQGGAAEDPAAVIDSILSENQTVAQSDSLLERAEIQDFLNCIDASLEELQAMLSGKKFNYAADTLTEAFSPELPATEMNLSDVPPSLENDVMDSASWSKTLAASVSDVGVAEDLPESLGSAGMNEQEALEKNDMQLIQYRGNPLISLFEEPPASDVTGKTEDAKDTLLVSLENRPSPPLPLSSELPQQVLDSENQGEGSLPFEPLDQPLLSEDTNGDYKLFPLLLLSPVANFIEEASEIDTS</sequence>
<dbReference type="Pfam" id="PF06546">
    <property type="entry name" value="Vert_HS_TF"/>
    <property type="match status" value="1"/>
</dbReference>
<dbReference type="InterPro" id="IPR036390">
    <property type="entry name" value="WH_DNA-bd_sf"/>
</dbReference>
<evidence type="ECO:0000256" key="2">
    <source>
        <dbReference type="ARBA" id="ARBA00006403"/>
    </source>
</evidence>
<accession>A0A8D2KYG9</accession>
<reference evidence="12" key="2">
    <citation type="submission" date="2025-09" db="UniProtKB">
        <authorList>
            <consortium name="Ensembl"/>
        </authorList>
    </citation>
    <scope>IDENTIFICATION</scope>
</reference>
<dbReference type="InterPro" id="IPR036388">
    <property type="entry name" value="WH-like_DNA-bd_sf"/>
</dbReference>
<dbReference type="FunFam" id="1.10.10.10:FF:000027">
    <property type="entry name" value="Heat shock transcription factor 1"/>
    <property type="match status" value="1"/>
</dbReference>
<dbReference type="Gene3D" id="1.10.10.10">
    <property type="entry name" value="Winged helix-like DNA-binding domain superfamily/Winged helix DNA-binding domain"/>
    <property type="match status" value="1"/>
</dbReference>
<dbReference type="PANTHER" id="PTHR10015">
    <property type="entry name" value="HEAT SHOCK TRANSCRIPTION FACTOR"/>
    <property type="match status" value="1"/>
</dbReference>